<dbReference type="InterPro" id="IPR001279">
    <property type="entry name" value="Metallo-B-lactamas"/>
</dbReference>
<dbReference type="InterPro" id="IPR036866">
    <property type="entry name" value="RibonucZ/Hydroxyglut_hydro"/>
</dbReference>
<dbReference type="EMBL" id="CP003697">
    <property type="protein sequence ID" value="AGF73310.1"/>
    <property type="molecule type" value="Genomic_DNA"/>
</dbReference>
<dbReference type="STRING" id="1121362.A605_11560"/>
<dbReference type="CDD" id="cd07716">
    <property type="entry name" value="RNaseZ_short-form-like_MBL-fold"/>
    <property type="match status" value="1"/>
</dbReference>
<accession>M1P0J9</accession>
<dbReference type="eggNOG" id="COG1234">
    <property type="taxonomic scope" value="Bacteria"/>
</dbReference>
<dbReference type="GO" id="GO:0042781">
    <property type="term" value="F:3'-tRNA processing endoribonuclease activity"/>
    <property type="evidence" value="ECO:0007669"/>
    <property type="project" value="TreeGrafter"/>
</dbReference>
<dbReference type="PATRIC" id="fig|1121362.3.peg.2344"/>
<keyword evidence="3" id="KW-1185">Reference proteome</keyword>
<dbReference type="Gene3D" id="3.60.15.10">
    <property type="entry name" value="Ribonuclease Z/Hydroxyacylglutathione hydrolase-like"/>
    <property type="match status" value="1"/>
</dbReference>
<dbReference type="SUPFAM" id="SSF56281">
    <property type="entry name" value="Metallo-hydrolase/oxidoreductase"/>
    <property type="match status" value="1"/>
</dbReference>
<gene>
    <name evidence="2" type="ORF">A605_11560</name>
</gene>
<dbReference type="HOGENOM" id="CLU_031317_3_0_11"/>
<dbReference type="Pfam" id="PF12706">
    <property type="entry name" value="Lactamase_B_2"/>
    <property type="match status" value="1"/>
</dbReference>
<evidence type="ECO:0000313" key="3">
    <source>
        <dbReference type="Proteomes" id="UP000011723"/>
    </source>
</evidence>
<dbReference type="PANTHER" id="PTHR46018">
    <property type="entry name" value="ZINC PHOSPHODIESTERASE ELAC PROTEIN 1"/>
    <property type="match status" value="1"/>
</dbReference>
<feature type="domain" description="Metallo-beta-lactamase" evidence="1">
    <location>
        <begin position="45"/>
        <end position="223"/>
    </location>
</feature>
<name>M1P0J9_9CORY</name>
<dbReference type="AlphaFoldDB" id="M1P0J9"/>
<dbReference type="PANTHER" id="PTHR46018:SF4">
    <property type="entry name" value="METALLO-HYDROLASE YHFI-RELATED"/>
    <property type="match status" value="1"/>
</dbReference>
<reference evidence="2 3" key="1">
    <citation type="journal article" date="2012" name="Stand. Genomic Sci.">
        <title>Genome sequence of the halotolerant bacterium Corynebacterium halotolerans type strain YIM 70093(T) (= DSM 44683(T)).</title>
        <authorList>
            <person name="Ruckert C."/>
            <person name="Albersmeier A."/>
            <person name="Al-Dilaimi A."/>
            <person name="Niehaus K."/>
            <person name="Szczepanowski R."/>
            <person name="Kalinowski J."/>
        </authorList>
    </citation>
    <scope>NUCLEOTIDE SEQUENCE [LARGE SCALE GENOMIC DNA]</scope>
    <source>
        <strain evidence="2">YIM 70093</strain>
    </source>
</reference>
<protein>
    <recommendedName>
        <fullName evidence="1">Metallo-beta-lactamase domain-containing protein</fullName>
    </recommendedName>
</protein>
<dbReference type="Proteomes" id="UP000011723">
    <property type="component" value="Chromosome"/>
</dbReference>
<dbReference type="KEGG" id="chn:A605_11560"/>
<organism evidence="2 3">
    <name type="scientific">Corynebacterium halotolerans YIM 70093 = DSM 44683</name>
    <dbReference type="NCBI Taxonomy" id="1121362"/>
    <lineage>
        <taxon>Bacteria</taxon>
        <taxon>Bacillati</taxon>
        <taxon>Actinomycetota</taxon>
        <taxon>Actinomycetes</taxon>
        <taxon>Mycobacteriales</taxon>
        <taxon>Corynebacteriaceae</taxon>
        <taxon>Corynebacterium</taxon>
    </lineage>
</organism>
<evidence type="ECO:0000313" key="2">
    <source>
        <dbReference type="EMBL" id="AGF73310.1"/>
    </source>
</evidence>
<evidence type="ECO:0000259" key="1">
    <source>
        <dbReference type="Pfam" id="PF12706"/>
    </source>
</evidence>
<sequence>MKLTILGSSGSVGAPGNPASGYLVTVDNSPGVVLDLGPGTLAALQEVHDPSDAHVVFSHLHADHCLDFPSLVVWRRWHPTAAATSRHLCHGPSNTITHLGDLSSDDLTEIDDFSDTFAFSPWELGQEHIIDRVSITPFRAVHPVEAYALRVEEHTTGKTIAYSGDSSWSDSLVDCAREADIFVCEATWGASDSGRPGGMHLSGAEAGRLARLAGAKRLLLVHIPPWGDAEETVAAARAEYDGPIKLGTPGMVLEV</sequence>
<dbReference type="RefSeq" id="WP_015401726.1">
    <property type="nucleotide sequence ID" value="NC_020302.1"/>
</dbReference>
<dbReference type="OrthoDB" id="9800940at2"/>
<proteinExistence type="predicted"/>